<organism evidence="12 13">
    <name type="scientific">Candidatus Korobacter versatilis</name>
    <dbReference type="NCBI Taxonomy" id="658062"/>
    <lineage>
        <taxon>Bacteria</taxon>
        <taxon>Pseudomonadati</taxon>
        <taxon>Acidobacteriota</taxon>
        <taxon>Terriglobia</taxon>
        <taxon>Terriglobales</taxon>
        <taxon>Candidatus Korobacteraceae</taxon>
        <taxon>Candidatus Korobacter</taxon>
    </lineage>
</organism>
<comment type="caution">
    <text evidence="12">The sequence shown here is derived from an EMBL/GenBank/DDBJ whole genome shotgun (WGS) entry which is preliminary data.</text>
</comment>
<name>A0A932EQG1_9BACT</name>
<dbReference type="AlphaFoldDB" id="A0A932EQG1"/>
<dbReference type="Proteomes" id="UP000779809">
    <property type="component" value="Unassembled WGS sequence"/>
</dbReference>
<proteinExistence type="inferred from homology"/>
<evidence type="ECO:0000256" key="9">
    <source>
        <dbReference type="ARBA" id="ARBA00035120"/>
    </source>
</evidence>
<dbReference type="HAMAP" id="MF_00454">
    <property type="entry name" value="FluC"/>
    <property type="match status" value="1"/>
</dbReference>
<keyword evidence="6 11" id="KW-0406">Ion transport</keyword>
<dbReference type="NCBIfam" id="TIGR00494">
    <property type="entry name" value="crcB"/>
    <property type="match status" value="1"/>
</dbReference>
<keyword evidence="4 11" id="KW-0812">Transmembrane</keyword>
<sequence>MTPTTFVRRRTPSVAYLWIAIGAVLGACARFAVTHYSSIKTAHHGFPYGTLFVNVTGSMLAGFVLAYAAGRVPLDSRWRLLLVTGFCGAYTTFSAFAFETVAYAQEGRWGFFALNFILNNGLCLAAVVAGTRVAAAASA</sequence>
<dbReference type="GO" id="GO:0005886">
    <property type="term" value="C:plasma membrane"/>
    <property type="evidence" value="ECO:0007669"/>
    <property type="project" value="UniProtKB-SubCell"/>
</dbReference>
<evidence type="ECO:0000313" key="13">
    <source>
        <dbReference type="Proteomes" id="UP000779809"/>
    </source>
</evidence>
<dbReference type="InterPro" id="IPR003691">
    <property type="entry name" value="FluC"/>
</dbReference>
<comment type="catalytic activity">
    <reaction evidence="10">
        <text>fluoride(in) = fluoride(out)</text>
        <dbReference type="Rhea" id="RHEA:76159"/>
        <dbReference type="ChEBI" id="CHEBI:17051"/>
    </reaction>
    <physiologicalReaction direction="left-to-right" evidence="10">
        <dbReference type="Rhea" id="RHEA:76160"/>
    </physiologicalReaction>
</comment>
<evidence type="ECO:0000256" key="7">
    <source>
        <dbReference type="ARBA" id="ARBA00023136"/>
    </source>
</evidence>
<keyword evidence="11" id="KW-0813">Transport</keyword>
<evidence type="ECO:0000256" key="8">
    <source>
        <dbReference type="ARBA" id="ARBA00023303"/>
    </source>
</evidence>
<feature type="transmembrane region" description="Helical" evidence="11">
    <location>
        <begin position="80"/>
        <end position="98"/>
    </location>
</feature>
<evidence type="ECO:0000256" key="10">
    <source>
        <dbReference type="ARBA" id="ARBA00035585"/>
    </source>
</evidence>
<evidence type="ECO:0000256" key="11">
    <source>
        <dbReference type="HAMAP-Rule" id="MF_00454"/>
    </source>
</evidence>
<dbReference type="PANTHER" id="PTHR28259:SF1">
    <property type="entry name" value="FLUORIDE EXPORT PROTEIN 1-RELATED"/>
    <property type="match status" value="1"/>
</dbReference>
<keyword evidence="3" id="KW-0997">Cell inner membrane</keyword>
<comment type="similarity">
    <text evidence="9 11">Belongs to the fluoride channel Fluc/FEX (TC 1.A.43) family.</text>
</comment>
<dbReference type="Pfam" id="PF02537">
    <property type="entry name" value="CRCB"/>
    <property type="match status" value="1"/>
</dbReference>
<accession>A0A932EQG1</accession>
<keyword evidence="8 11" id="KW-0407">Ion channel</keyword>
<comment type="function">
    <text evidence="11">Fluoride-specific ion channel. Important for reducing fluoride concentration in the cell, thus reducing its toxicity.</text>
</comment>
<keyword evidence="5 11" id="KW-1133">Transmembrane helix</keyword>
<keyword evidence="2 11" id="KW-1003">Cell membrane</keyword>
<dbReference type="GO" id="GO:0046872">
    <property type="term" value="F:metal ion binding"/>
    <property type="evidence" value="ECO:0007669"/>
    <property type="project" value="UniProtKB-KW"/>
</dbReference>
<dbReference type="GO" id="GO:0062054">
    <property type="term" value="F:fluoride channel activity"/>
    <property type="evidence" value="ECO:0007669"/>
    <property type="project" value="UniProtKB-UniRule"/>
</dbReference>
<feature type="transmembrane region" description="Helical" evidence="11">
    <location>
        <begin position="14"/>
        <end position="33"/>
    </location>
</feature>
<feature type="transmembrane region" description="Helical" evidence="11">
    <location>
        <begin position="45"/>
        <end position="68"/>
    </location>
</feature>
<keyword evidence="7 11" id="KW-0472">Membrane</keyword>
<evidence type="ECO:0000313" key="12">
    <source>
        <dbReference type="EMBL" id="MBI2679227.1"/>
    </source>
</evidence>
<keyword evidence="11" id="KW-0479">Metal-binding</keyword>
<reference evidence="12" key="1">
    <citation type="submission" date="2020-07" db="EMBL/GenBank/DDBJ databases">
        <title>Huge and variable diversity of episymbiotic CPR bacteria and DPANN archaea in groundwater ecosystems.</title>
        <authorList>
            <person name="He C.Y."/>
            <person name="Keren R."/>
            <person name="Whittaker M."/>
            <person name="Farag I.F."/>
            <person name="Doudna J."/>
            <person name="Cate J.H.D."/>
            <person name="Banfield J.F."/>
        </authorList>
    </citation>
    <scope>NUCLEOTIDE SEQUENCE</scope>
    <source>
        <strain evidence="12">NC_groundwater_580_Pr5_B-0.1um_64_19</strain>
    </source>
</reference>
<keyword evidence="11" id="KW-0915">Sodium</keyword>
<feature type="binding site" evidence="11">
    <location>
        <position position="91"/>
    </location>
    <ligand>
        <name>Na(+)</name>
        <dbReference type="ChEBI" id="CHEBI:29101"/>
        <note>structural</note>
    </ligand>
</feature>
<comment type="subcellular location">
    <subcellularLocation>
        <location evidence="1 11">Cell membrane</location>
        <topology evidence="1 11">Multi-pass membrane protein</topology>
    </subcellularLocation>
</comment>
<dbReference type="GO" id="GO:0140114">
    <property type="term" value="P:cellular detoxification of fluoride"/>
    <property type="evidence" value="ECO:0007669"/>
    <property type="project" value="UniProtKB-UniRule"/>
</dbReference>
<feature type="binding site" evidence="11">
    <location>
        <position position="88"/>
    </location>
    <ligand>
        <name>Na(+)</name>
        <dbReference type="ChEBI" id="CHEBI:29101"/>
        <note>structural</note>
    </ligand>
</feature>
<protein>
    <recommendedName>
        <fullName evidence="11">Fluoride-specific ion channel FluC</fullName>
    </recommendedName>
</protein>
<evidence type="ECO:0000256" key="1">
    <source>
        <dbReference type="ARBA" id="ARBA00004651"/>
    </source>
</evidence>
<feature type="transmembrane region" description="Helical" evidence="11">
    <location>
        <begin position="110"/>
        <end position="135"/>
    </location>
</feature>
<evidence type="ECO:0000256" key="4">
    <source>
        <dbReference type="ARBA" id="ARBA00022692"/>
    </source>
</evidence>
<evidence type="ECO:0000256" key="5">
    <source>
        <dbReference type="ARBA" id="ARBA00022989"/>
    </source>
</evidence>
<comment type="activity regulation">
    <text evidence="11">Na(+) is not transported, but it plays an essential structural role and its presence is essential for fluoride channel function.</text>
</comment>
<evidence type="ECO:0000256" key="2">
    <source>
        <dbReference type="ARBA" id="ARBA00022475"/>
    </source>
</evidence>
<dbReference type="EMBL" id="JACPNR010000013">
    <property type="protein sequence ID" value="MBI2679227.1"/>
    <property type="molecule type" value="Genomic_DNA"/>
</dbReference>
<evidence type="ECO:0000256" key="3">
    <source>
        <dbReference type="ARBA" id="ARBA00022519"/>
    </source>
</evidence>
<gene>
    <name evidence="11 12" type="primary">crcB</name>
    <name evidence="11" type="synonym">fluC</name>
    <name evidence="12" type="ORF">HYX28_10650</name>
</gene>
<evidence type="ECO:0000256" key="6">
    <source>
        <dbReference type="ARBA" id="ARBA00023065"/>
    </source>
</evidence>
<dbReference type="PANTHER" id="PTHR28259">
    <property type="entry name" value="FLUORIDE EXPORT PROTEIN 1-RELATED"/>
    <property type="match status" value="1"/>
</dbReference>